<reference evidence="2 3" key="1">
    <citation type="submission" date="2021-01" db="EMBL/GenBank/DDBJ databases">
        <title>Streptomyces acididurans sp. nov., isolated from a peat swamp forest soil.</title>
        <authorList>
            <person name="Chantavorakit T."/>
            <person name="Duangmal K."/>
        </authorList>
    </citation>
    <scope>NUCLEOTIDE SEQUENCE [LARGE SCALE GENOMIC DNA]</scope>
    <source>
        <strain evidence="2 3">KK5PA1</strain>
    </source>
</reference>
<protein>
    <recommendedName>
        <fullName evidence="4">Secreted protein</fullName>
    </recommendedName>
</protein>
<evidence type="ECO:0000313" key="2">
    <source>
        <dbReference type="EMBL" id="MBM9505826.1"/>
    </source>
</evidence>
<dbReference type="InterPro" id="IPR006311">
    <property type="entry name" value="TAT_signal"/>
</dbReference>
<organism evidence="2 3">
    <name type="scientific">Actinacidiphila acididurans</name>
    <dbReference type="NCBI Taxonomy" id="2784346"/>
    <lineage>
        <taxon>Bacteria</taxon>
        <taxon>Bacillati</taxon>
        <taxon>Actinomycetota</taxon>
        <taxon>Actinomycetes</taxon>
        <taxon>Kitasatosporales</taxon>
        <taxon>Streptomycetaceae</taxon>
        <taxon>Actinacidiphila</taxon>
    </lineage>
</organism>
<proteinExistence type="predicted"/>
<gene>
    <name evidence="2" type="ORF">ITX44_14935</name>
</gene>
<evidence type="ECO:0000256" key="1">
    <source>
        <dbReference type="SAM" id="SignalP"/>
    </source>
</evidence>
<keyword evidence="3" id="KW-1185">Reference proteome</keyword>
<dbReference type="EMBL" id="JADKYB010000007">
    <property type="protein sequence ID" value="MBM9505826.1"/>
    <property type="molecule type" value="Genomic_DNA"/>
</dbReference>
<dbReference type="PROSITE" id="PS51318">
    <property type="entry name" value="TAT"/>
    <property type="match status" value="1"/>
</dbReference>
<comment type="caution">
    <text evidence="2">The sequence shown here is derived from an EMBL/GenBank/DDBJ whole genome shotgun (WGS) entry which is preliminary data.</text>
</comment>
<feature type="signal peptide" evidence="1">
    <location>
        <begin position="1"/>
        <end position="34"/>
    </location>
</feature>
<keyword evidence="1" id="KW-0732">Signal</keyword>
<evidence type="ECO:0008006" key="4">
    <source>
        <dbReference type="Google" id="ProtNLM"/>
    </source>
</evidence>
<feature type="chain" id="PRO_5047052911" description="Secreted protein" evidence="1">
    <location>
        <begin position="35"/>
        <end position="153"/>
    </location>
</feature>
<name>A0ABS2TTJ7_9ACTN</name>
<accession>A0ABS2TTJ7</accession>
<evidence type="ECO:0000313" key="3">
    <source>
        <dbReference type="Proteomes" id="UP000749040"/>
    </source>
</evidence>
<sequence length="153" mass="16389">MRDEGSSRRAVLRAGVISAAAALAGGLAAGLAPAASADTAPMPSVPIPRRVRTAMSIAMAPARPYRNARLTATGAVTQLTRRGWVRLPGARVVLAFRPQGDSQWYWVVKGRADAAGRYKLVTEAYGPGTWATYLEPDAAHRYSESRQVFVPVR</sequence>
<dbReference type="RefSeq" id="WP_205357692.1">
    <property type="nucleotide sequence ID" value="NZ_JADKYB010000007.1"/>
</dbReference>
<dbReference type="Proteomes" id="UP000749040">
    <property type="component" value="Unassembled WGS sequence"/>
</dbReference>